<dbReference type="Proteomes" id="UP000034050">
    <property type="component" value="Unassembled WGS sequence"/>
</dbReference>
<evidence type="ECO:0000256" key="2">
    <source>
        <dbReference type="ARBA" id="ARBA00022692"/>
    </source>
</evidence>
<dbReference type="AlphaFoldDB" id="A0A0G1ETQ9"/>
<accession>A0A0G1ETQ9</accession>
<keyword evidence="2 5" id="KW-0812">Transmembrane</keyword>
<protein>
    <recommendedName>
        <fullName evidence="8">GMP synthase</fullName>
    </recommendedName>
</protein>
<evidence type="ECO:0000256" key="1">
    <source>
        <dbReference type="ARBA" id="ARBA00004127"/>
    </source>
</evidence>
<dbReference type="GO" id="GO:0005384">
    <property type="term" value="F:manganese ion transmembrane transporter activity"/>
    <property type="evidence" value="ECO:0007669"/>
    <property type="project" value="InterPro"/>
</dbReference>
<dbReference type="GO" id="GO:0012505">
    <property type="term" value="C:endomembrane system"/>
    <property type="evidence" value="ECO:0007669"/>
    <property type="project" value="UniProtKB-SubCell"/>
</dbReference>
<feature type="transmembrane region" description="Helical" evidence="5">
    <location>
        <begin position="59"/>
        <end position="80"/>
    </location>
</feature>
<dbReference type="STRING" id="1618446.UV61_C0009G0008"/>
<dbReference type="Pfam" id="PF01988">
    <property type="entry name" value="VIT1"/>
    <property type="match status" value="1"/>
</dbReference>
<dbReference type="PATRIC" id="fig|1618446.3.peg.1054"/>
<feature type="transmembrane region" description="Helical" evidence="5">
    <location>
        <begin position="223"/>
        <end position="241"/>
    </location>
</feature>
<dbReference type="GO" id="GO:0030026">
    <property type="term" value="P:intracellular manganese ion homeostasis"/>
    <property type="evidence" value="ECO:0007669"/>
    <property type="project" value="InterPro"/>
</dbReference>
<evidence type="ECO:0000256" key="5">
    <source>
        <dbReference type="SAM" id="Phobius"/>
    </source>
</evidence>
<feature type="transmembrane region" description="Helical" evidence="5">
    <location>
        <begin position="159"/>
        <end position="183"/>
    </location>
</feature>
<reference evidence="6 7" key="1">
    <citation type="journal article" date="2015" name="Nature">
        <title>rRNA introns, odd ribosomes, and small enigmatic genomes across a large radiation of phyla.</title>
        <authorList>
            <person name="Brown C.T."/>
            <person name="Hug L.A."/>
            <person name="Thomas B.C."/>
            <person name="Sharon I."/>
            <person name="Castelle C.J."/>
            <person name="Singh A."/>
            <person name="Wilkins M.J."/>
            <person name="Williams K.H."/>
            <person name="Banfield J.F."/>
        </authorList>
    </citation>
    <scope>NUCLEOTIDE SEQUENCE [LARGE SCALE GENOMIC DNA]</scope>
</reference>
<evidence type="ECO:0000313" key="7">
    <source>
        <dbReference type="Proteomes" id="UP000034050"/>
    </source>
</evidence>
<gene>
    <name evidence="6" type="ORF">UV61_C0009G0008</name>
</gene>
<evidence type="ECO:0000313" key="6">
    <source>
        <dbReference type="EMBL" id="KKS86481.1"/>
    </source>
</evidence>
<comment type="subcellular location">
    <subcellularLocation>
        <location evidence="1">Endomembrane system</location>
        <topology evidence="1">Multi-pass membrane protein</topology>
    </subcellularLocation>
</comment>
<dbReference type="EMBL" id="LCFD01000009">
    <property type="protein sequence ID" value="KKS86481.1"/>
    <property type="molecule type" value="Genomic_DNA"/>
</dbReference>
<name>A0A0G1ETQ9_9BACT</name>
<proteinExistence type="predicted"/>
<evidence type="ECO:0000256" key="4">
    <source>
        <dbReference type="ARBA" id="ARBA00023136"/>
    </source>
</evidence>
<evidence type="ECO:0000256" key="3">
    <source>
        <dbReference type="ARBA" id="ARBA00022989"/>
    </source>
</evidence>
<dbReference type="InterPro" id="IPR008217">
    <property type="entry name" value="Ccc1_fam"/>
</dbReference>
<sequence length="243" mass="26989">MSFDLDKHLAEEHNMNPFSTYLKEIVYGGNDGIVTTFAVVAGFAGAQAQLGGSLPVLTVLLFGFANLFADGVSMSLGNFLSTRAEKDVYRNFKAKELTEIKHNSKSEKAESVEILKRKGFNESQAQELVNIYATNESYWLEFMMNQELELQNPEKDNPWYMALATFISFVGFGLIPLMPYILARGNGNLFIYSVLSTVVALILLGTLRWRVSKQGLTRSISETLILGGIAALVAYFVGTLFRI</sequence>
<keyword evidence="3 5" id="KW-1133">Transmembrane helix</keyword>
<organism evidence="6 7">
    <name type="scientific">Candidatus Gottesmanbacteria bacterium GW2011_GWB1_43_11</name>
    <dbReference type="NCBI Taxonomy" id="1618446"/>
    <lineage>
        <taxon>Bacteria</taxon>
        <taxon>Candidatus Gottesmaniibacteriota</taxon>
    </lineage>
</organism>
<evidence type="ECO:0008006" key="8">
    <source>
        <dbReference type="Google" id="ProtNLM"/>
    </source>
</evidence>
<keyword evidence="4 5" id="KW-0472">Membrane</keyword>
<comment type="caution">
    <text evidence="6">The sequence shown here is derived from an EMBL/GenBank/DDBJ whole genome shotgun (WGS) entry which is preliminary data.</text>
</comment>
<dbReference type="PANTHER" id="PTHR31851">
    <property type="entry name" value="FE(2+)/MN(2+) TRANSPORTER PCL1"/>
    <property type="match status" value="1"/>
</dbReference>
<feature type="transmembrane region" description="Helical" evidence="5">
    <location>
        <begin position="189"/>
        <end position="211"/>
    </location>
</feature>